<dbReference type="InterPro" id="IPR027417">
    <property type="entry name" value="P-loop_NTPase"/>
</dbReference>
<evidence type="ECO:0008006" key="3">
    <source>
        <dbReference type="Google" id="ProtNLM"/>
    </source>
</evidence>
<dbReference type="EMBL" id="CP026652">
    <property type="protein sequence ID" value="AVH60365.1"/>
    <property type="molecule type" value="Genomic_DNA"/>
</dbReference>
<keyword evidence="2" id="KW-1185">Reference proteome</keyword>
<sequence>MPAELTSFVGRSGELADVQRLLGQARLLTLVGPGGVGKSRLALRAATEAATDFPDGVRLAELSGLKGPYLLPGVVAEALGLPSRAGKSPIDSVIEHVADGELLIILDTCEHLVDACALLANLLLSQAPRLKILTTSRQALDIPGEYVLSVTPLGLPEGDAGGDALELFEQRAAVAVPGLRLTDSQRRTAAALCRRLDGIPMAIELTAVRLRPCHWNNWRRGSTTVSRSSTAGGKRR</sequence>
<dbReference type="Gene3D" id="3.40.50.300">
    <property type="entry name" value="P-loop containing nucleotide triphosphate hydrolases"/>
    <property type="match status" value="1"/>
</dbReference>
<reference evidence="1 2" key="1">
    <citation type="submission" date="2018-02" db="EMBL/GenBank/DDBJ databases">
        <title>Complete genome sequence of Streptomyces dengpaensis, the producer of angucyclines.</title>
        <authorList>
            <person name="Yumei L."/>
        </authorList>
    </citation>
    <scope>NUCLEOTIDE SEQUENCE [LARGE SCALE GENOMIC DNA]</scope>
    <source>
        <strain evidence="1 2">XZHG99</strain>
    </source>
</reference>
<dbReference type="PANTHER" id="PTHR47691:SF3">
    <property type="entry name" value="HTH-TYPE TRANSCRIPTIONAL REGULATOR RV0890C-RELATED"/>
    <property type="match status" value="1"/>
</dbReference>
<evidence type="ECO:0000313" key="1">
    <source>
        <dbReference type="EMBL" id="AVH60365.1"/>
    </source>
</evidence>
<dbReference type="PANTHER" id="PTHR47691">
    <property type="entry name" value="REGULATOR-RELATED"/>
    <property type="match status" value="1"/>
</dbReference>
<dbReference type="SUPFAM" id="SSF52540">
    <property type="entry name" value="P-loop containing nucleoside triphosphate hydrolases"/>
    <property type="match status" value="1"/>
</dbReference>
<proteinExistence type="predicted"/>
<protein>
    <recommendedName>
        <fullName evidence="3">LuxR family transcriptional regulator</fullName>
    </recommendedName>
</protein>
<evidence type="ECO:0000313" key="2">
    <source>
        <dbReference type="Proteomes" id="UP000238413"/>
    </source>
</evidence>
<dbReference type="Proteomes" id="UP000238413">
    <property type="component" value="Chromosome"/>
</dbReference>
<organism evidence="1 2">
    <name type="scientific">Streptomyces dengpaensis</name>
    <dbReference type="NCBI Taxonomy" id="2049881"/>
    <lineage>
        <taxon>Bacteria</taxon>
        <taxon>Bacillati</taxon>
        <taxon>Actinomycetota</taxon>
        <taxon>Actinomycetes</taxon>
        <taxon>Kitasatosporales</taxon>
        <taxon>Streptomycetaceae</taxon>
        <taxon>Streptomyces</taxon>
    </lineage>
</organism>
<name>A0ABN5IB12_9ACTN</name>
<dbReference type="RefSeq" id="WP_099503216.1">
    <property type="nucleotide sequence ID" value="NZ_CP026652.1"/>
</dbReference>
<gene>
    <name evidence="1" type="ORF">C4B68_36370</name>
</gene>
<accession>A0ABN5IB12</accession>
<dbReference type="PRINTS" id="PR00364">
    <property type="entry name" value="DISEASERSIST"/>
</dbReference>